<dbReference type="Pfam" id="PF00240">
    <property type="entry name" value="ubiquitin"/>
    <property type="match status" value="2"/>
</dbReference>
<dbReference type="Gene3D" id="3.10.20.90">
    <property type="entry name" value="Phosphatidylinositol 3-kinase Catalytic Subunit, Chain A, domain 1"/>
    <property type="match status" value="2"/>
</dbReference>
<feature type="domain" description="Ubiquitin-like" evidence="1">
    <location>
        <begin position="1"/>
        <end position="76"/>
    </location>
</feature>
<gene>
    <name evidence="2" type="ORF">AT9943_LOCUS14787</name>
</gene>
<dbReference type="FunFam" id="3.10.20.90:FF:000341">
    <property type="entry name" value="Ubiquitin-like superfamily protein"/>
    <property type="match status" value="2"/>
</dbReference>
<organism evidence="2 3">
    <name type="scientific">Arabidopsis thaliana</name>
    <name type="common">Mouse-ear cress</name>
    <dbReference type="NCBI Taxonomy" id="3702"/>
    <lineage>
        <taxon>Eukaryota</taxon>
        <taxon>Viridiplantae</taxon>
        <taxon>Streptophyta</taxon>
        <taxon>Embryophyta</taxon>
        <taxon>Tracheophyta</taxon>
        <taxon>Spermatophyta</taxon>
        <taxon>Magnoliopsida</taxon>
        <taxon>eudicotyledons</taxon>
        <taxon>Gunneridae</taxon>
        <taxon>Pentapetalae</taxon>
        <taxon>rosids</taxon>
        <taxon>malvids</taxon>
        <taxon>Brassicales</taxon>
        <taxon>Brassicaceae</taxon>
        <taxon>Camelineae</taxon>
        <taxon>Arabidopsis</taxon>
    </lineage>
</organism>
<feature type="domain" description="Ubiquitin-like" evidence="1">
    <location>
        <begin position="124"/>
        <end position="199"/>
    </location>
</feature>
<dbReference type="CDD" id="cd17039">
    <property type="entry name" value="Ubl_ubiquitin_like"/>
    <property type="match status" value="1"/>
</dbReference>
<dbReference type="PROSITE" id="PS00299">
    <property type="entry name" value="UBIQUITIN_1"/>
    <property type="match status" value="1"/>
</dbReference>
<dbReference type="InterPro" id="IPR019954">
    <property type="entry name" value="Ubiquitin_CS"/>
</dbReference>
<dbReference type="SUPFAM" id="SSF54236">
    <property type="entry name" value="Ubiquitin-like"/>
    <property type="match status" value="3"/>
</dbReference>
<reference evidence="2 3" key="1">
    <citation type="submission" date="2020-09" db="EMBL/GenBank/DDBJ databases">
        <authorList>
            <person name="Ashkenazy H."/>
        </authorList>
    </citation>
    <scope>NUCLEOTIDE SEQUENCE [LARGE SCALE GENOMIC DNA]</scope>
    <source>
        <strain evidence="3">cv. Cdm-0</strain>
    </source>
</reference>
<evidence type="ECO:0000313" key="2">
    <source>
        <dbReference type="EMBL" id="CAD5327067.1"/>
    </source>
</evidence>
<dbReference type="SMART" id="SM00213">
    <property type="entry name" value="UBQ"/>
    <property type="match status" value="2"/>
</dbReference>
<dbReference type="PANTHER" id="PTHR10621:SF38">
    <property type="entry name" value="UBIQUITIN DOMAIN-CONTAINING PROTEIN 7SL RNA1-RELATED"/>
    <property type="match status" value="1"/>
</dbReference>
<accession>A0A7G2EUU8</accession>
<dbReference type="InterPro" id="IPR000626">
    <property type="entry name" value="Ubiquitin-like_dom"/>
</dbReference>
<name>A0A7G2EUU8_ARATH</name>
<dbReference type="PROSITE" id="PS50053">
    <property type="entry name" value="UBIQUITIN_2"/>
    <property type="match status" value="3"/>
</dbReference>
<sequence>MDVFFETRSGSTFEIELGYWDTVLEIKQKIEKYQRIPVSKQTLLFQGNVLQDHLDIEQCVILNHSRIQLSISSPDQNRNNIQVFKTEQFPQSNSTEQISNAHQESTVMIPMSNNNNNNNNPKKLRVMVLPKSGTRKVPVDVNAGDSVGELRKELAKIQQRFQLSLPQEGYFFIYKQNVMDENRMATINSIQIKPPNRVEGFSGKCQYTAVSSNAAKKQMKMGFAVHKPKTQIWRQRSLSFKCSRVWKLPNYKFEIELGYWDTVLEIKQKIEKYQRILVYRQTLFFQGNVLQDHLDIEQCVILNHSLLKVFVDPYRNPNHDNDQMLQTEESPPLNSAKEIVNVQDSPIMVRSNMKVATSIKVENNNNNNDQCFEPSNLQRR</sequence>
<evidence type="ECO:0000313" key="3">
    <source>
        <dbReference type="Proteomes" id="UP000516314"/>
    </source>
</evidence>
<evidence type="ECO:0000259" key="1">
    <source>
        <dbReference type="PROSITE" id="PS50053"/>
    </source>
</evidence>
<proteinExistence type="predicted"/>
<dbReference type="Proteomes" id="UP000516314">
    <property type="component" value="Chromosome 4"/>
</dbReference>
<protein>
    <submittedName>
        <fullName evidence="2">(thale cress) hypothetical protein</fullName>
    </submittedName>
</protein>
<dbReference type="PANTHER" id="PTHR10621">
    <property type="entry name" value="UV EXCISION REPAIR PROTEIN RAD23"/>
    <property type="match status" value="1"/>
</dbReference>
<feature type="domain" description="Ubiquitin-like" evidence="1">
    <location>
        <begin position="236"/>
        <end position="311"/>
    </location>
</feature>
<dbReference type="AlphaFoldDB" id="A0A7G2EUU8"/>
<dbReference type="InterPro" id="IPR029071">
    <property type="entry name" value="Ubiquitin-like_domsf"/>
</dbReference>
<dbReference type="EMBL" id="LR881469">
    <property type="protein sequence ID" value="CAD5327067.1"/>
    <property type="molecule type" value="Genomic_DNA"/>
</dbReference>